<evidence type="ECO:0000313" key="5">
    <source>
        <dbReference type="EMBL" id="ECS5570820.1"/>
    </source>
</evidence>
<reference evidence="2" key="2">
    <citation type="submission" date="2018-06" db="EMBL/GenBank/DDBJ databases">
        <authorList>
            <person name="Ashton P.M."/>
            <person name="Dallman T."/>
            <person name="Nair S."/>
            <person name="De Pinna E."/>
            <person name="Peters T."/>
            <person name="Grant K."/>
        </authorList>
    </citation>
    <scope>NUCLEOTIDE SEQUENCE</scope>
    <source>
        <strain evidence="1">449466</strain>
        <strain evidence="2">532482</strain>
        <strain evidence="3">579255</strain>
    </source>
</reference>
<dbReference type="EMBL" id="AAHNXN010000041">
    <property type="protein sequence ID" value="EBY3767379.1"/>
    <property type="molecule type" value="Genomic_DNA"/>
</dbReference>
<name>A0A2T9Q796_SALET</name>
<dbReference type="EMBL" id="AAKJYZ010000015">
    <property type="protein sequence ID" value="ECS5570820.1"/>
    <property type="molecule type" value="Genomic_DNA"/>
</dbReference>
<dbReference type="EMBL" id="AAHHQO010000016">
    <property type="protein sequence ID" value="EBW1954438.1"/>
    <property type="molecule type" value="Genomic_DNA"/>
</dbReference>
<evidence type="ECO:0000313" key="4">
    <source>
        <dbReference type="EMBL" id="ECS2242339.1"/>
    </source>
</evidence>
<protein>
    <submittedName>
        <fullName evidence="5">Uncharacterized protein</fullName>
    </submittedName>
</protein>
<reference evidence="8" key="4">
    <citation type="submission" date="2018-07" db="EMBL/GenBank/DDBJ databases">
        <authorList>
            <consortium name="PulseNet: The National Subtyping Network for Foodborne Disease Surveillance"/>
            <person name="Tarr C.L."/>
            <person name="Trees E."/>
            <person name="Katz L.S."/>
            <person name="Carleton-Romer H.A."/>
            <person name="Stroika S."/>
            <person name="Kucerova Z."/>
            <person name="Roache K.F."/>
            <person name="Sabol A.L."/>
            <person name="Besser J."/>
            <person name="Gerner-Smidt P."/>
        </authorList>
    </citation>
    <scope>NUCLEOTIDE SEQUENCE</scope>
    <source>
        <strain evidence="8">PNUSAS002073</strain>
    </source>
</reference>
<organism evidence="5">
    <name type="scientific">Salmonella enterica subsp. enterica serovar Cerro</name>
    <dbReference type="NCBI Taxonomy" id="340188"/>
    <lineage>
        <taxon>Bacteria</taxon>
        <taxon>Pseudomonadati</taxon>
        <taxon>Pseudomonadota</taxon>
        <taxon>Gammaproteobacteria</taxon>
        <taxon>Enterobacterales</taxon>
        <taxon>Enterobacteriaceae</taxon>
        <taxon>Salmonella</taxon>
    </lineage>
</organism>
<dbReference type="EMBL" id="AAKNKP010000007">
    <property type="protein sequence ID" value="ECT6424726.1"/>
    <property type="molecule type" value="Genomic_DNA"/>
</dbReference>
<dbReference type="EMBL" id="AAKIXF010000008">
    <property type="protein sequence ID" value="ECS2242339.1"/>
    <property type="molecule type" value="Genomic_DNA"/>
</dbReference>
<gene>
    <name evidence="6" type="ORF">A6E75_09520</name>
    <name evidence="8" type="ORF">A8D33_10670</name>
    <name evidence="4" type="ORF">APX06_09930</name>
    <name evidence="5" type="ORF">BGP46_16885</name>
    <name evidence="1" type="ORF">C3N96_16510</name>
    <name evidence="7" type="ORF">CGD37_13675</name>
    <name evidence="3" type="ORF">D4F32_22795</name>
    <name evidence="2" type="ORF">DQ894_21680</name>
    <name evidence="9" type="ORF">G3454_003086</name>
</gene>
<sequence length="66" mass="7268">MTLAATQPDIFKGIVGNGTTSLKSGRFLQVMKRKGSPEGHSLQREDNENVTGAERENCFCLKNISR</sequence>
<dbReference type="Proteomes" id="UP000839902">
    <property type="component" value="Unassembled WGS sequence"/>
</dbReference>
<reference evidence="9" key="5">
    <citation type="submission" date="2018-07" db="EMBL/GenBank/DDBJ databases">
        <authorList>
            <consortium name="NCBI Pathogen Detection Project"/>
        </authorList>
    </citation>
    <scope>NUCLEOTIDE SEQUENCE</scope>
    <source>
        <strain evidence="9">11-0573</strain>
    </source>
</reference>
<dbReference type="EMBL" id="AAKOHZ010000015">
    <property type="protein sequence ID" value="ECT9249578.1"/>
    <property type="molecule type" value="Genomic_DNA"/>
</dbReference>
<reference evidence="9" key="1">
    <citation type="journal article" date="2018" name="Genome Biol.">
        <title>SKESA: strategic k-mer extension for scrupulous assemblies.</title>
        <authorList>
            <person name="Souvorov A."/>
            <person name="Agarwala R."/>
            <person name="Lipman D.J."/>
        </authorList>
    </citation>
    <scope>NUCLEOTIDE SEQUENCE</scope>
    <source>
        <strain evidence="9">11-0573</strain>
    </source>
</reference>
<evidence type="ECO:0000313" key="3">
    <source>
        <dbReference type="EMBL" id="EBY3767379.1"/>
    </source>
</evidence>
<accession>A0A2T9Q796</accession>
<proteinExistence type="predicted"/>
<evidence type="ECO:0000313" key="9">
    <source>
        <dbReference type="EMBL" id="HAE3195914.1"/>
    </source>
</evidence>
<dbReference type="EMBL" id="AAKQSY010000008">
    <property type="protein sequence ID" value="ECU6929471.1"/>
    <property type="molecule type" value="Genomic_DNA"/>
</dbReference>
<dbReference type="EMBL" id="AAHKKG010000034">
    <property type="protein sequence ID" value="EBX1654804.1"/>
    <property type="molecule type" value="Genomic_DNA"/>
</dbReference>
<dbReference type="EMBL" id="DAAROJ010000015">
    <property type="protein sequence ID" value="HAE3195914.1"/>
    <property type="molecule type" value="Genomic_DNA"/>
</dbReference>
<evidence type="ECO:0000313" key="1">
    <source>
        <dbReference type="EMBL" id="EBW1954438.1"/>
    </source>
</evidence>
<evidence type="ECO:0000313" key="7">
    <source>
        <dbReference type="EMBL" id="ECT9249578.1"/>
    </source>
</evidence>
<evidence type="ECO:0000313" key="2">
    <source>
        <dbReference type="EMBL" id="EBX1654804.1"/>
    </source>
</evidence>
<reference evidence="5" key="3">
    <citation type="submission" date="2018-07" db="EMBL/GenBank/DDBJ databases">
        <authorList>
            <consortium name="NARMS: The National Antimicrobial Resistance Monitoring System"/>
        </authorList>
    </citation>
    <scope>NUCLEOTIDE SEQUENCE</scope>
    <source>
        <strain evidence="4">FSIS1503023</strain>
        <strain evidence="6">FSIS1606185</strain>
        <strain evidence="5">FSIS1607449</strain>
        <strain evidence="7">FSIS1702211</strain>
    </source>
</reference>
<dbReference type="AlphaFoldDB" id="A0A2T9Q796"/>
<evidence type="ECO:0000313" key="6">
    <source>
        <dbReference type="EMBL" id="ECT6424726.1"/>
    </source>
</evidence>
<comment type="caution">
    <text evidence="5">The sequence shown here is derived from an EMBL/GenBank/DDBJ whole genome shotgun (WGS) entry which is preliminary data.</text>
</comment>
<dbReference type="RefSeq" id="WP_023233656.1">
    <property type="nucleotide sequence ID" value="NZ_QDSY01000009.1"/>
</dbReference>
<evidence type="ECO:0000313" key="8">
    <source>
        <dbReference type="EMBL" id="ECU6929471.1"/>
    </source>
</evidence>